<evidence type="ECO:0000313" key="3">
    <source>
        <dbReference type="Proteomes" id="UP001153269"/>
    </source>
</evidence>
<feature type="compositionally biased region" description="Basic and acidic residues" evidence="1">
    <location>
        <begin position="135"/>
        <end position="148"/>
    </location>
</feature>
<dbReference type="EMBL" id="CADEAL010004263">
    <property type="protein sequence ID" value="CAB1455605.1"/>
    <property type="molecule type" value="Genomic_DNA"/>
</dbReference>
<name>A0A9N7VWM9_PLEPL</name>
<organism evidence="2 3">
    <name type="scientific">Pleuronectes platessa</name>
    <name type="common">European plaice</name>
    <dbReference type="NCBI Taxonomy" id="8262"/>
    <lineage>
        <taxon>Eukaryota</taxon>
        <taxon>Metazoa</taxon>
        <taxon>Chordata</taxon>
        <taxon>Craniata</taxon>
        <taxon>Vertebrata</taxon>
        <taxon>Euteleostomi</taxon>
        <taxon>Actinopterygii</taxon>
        <taxon>Neopterygii</taxon>
        <taxon>Teleostei</taxon>
        <taxon>Neoteleostei</taxon>
        <taxon>Acanthomorphata</taxon>
        <taxon>Carangaria</taxon>
        <taxon>Pleuronectiformes</taxon>
        <taxon>Pleuronectoidei</taxon>
        <taxon>Pleuronectidae</taxon>
        <taxon>Pleuronectes</taxon>
    </lineage>
</organism>
<comment type="caution">
    <text evidence="2">The sequence shown here is derived from an EMBL/GenBank/DDBJ whole genome shotgun (WGS) entry which is preliminary data.</text>
</comment>
<feature type="region of interest" description="Disordered" evidence="1">
    <location>
        <begin position="133"/>
        <end position="160"/>
    </location>
</feature>
<evidence type="ECO:0000313" key="2">
    <source>
        <dbReference type="EMBL" id="CAB1455605.1"/>
    </source>
</evidence>
<keyword evidence="3" id="KW-1185">Reference proteome</keyword>
<gene>
    <name evidence="2" type="ORF">PLEPLA_LOCUS43386</name>
</gene>
<dbReference type="AlphaFoldDB" id="A0A9N7VWM9"/>
<accession>A0A9N7VWM9</accession>
<proteinExistence type="predicted"/>
<feature type="compositionally biased region" description="Basic residues" evidence="1">
    <location>
        <begin position="30"/>
        <end position="41"/>
    </location>
</feature>
<feature type="region of interest" description="Disordered" evidence="1">
    <location>
        <begin position="1"/>
        <end position="41"/>
    </location>
</feature>
<reference evidence="2" key="1">
    <citation type="submission" date="2020-03" db="EMBL/GenBank/DDBJ databases">
        <authorList>
            <person name="Weist P."/>
        </authorList>
    </citation>
    <scope>NUCLEOTIDE SEQUENCE</scope>
</reference>
<dbReference type="Proteomes" id="UP001153269">
    <property type="component" value="Unassembled WGS sequence"/>
</dbReference>
<protein>
    <submittedName>
        <fullName evidence="2">Uncharacterized protein</fullName>
    </submittedName>
</protein>
<sequence>MEGEGKDGLYTPPPHHHHHPPPTHPTLIPPHHHQQREREKKKLAHCESSTVPCTFSIWCLGKLCPSLHLSPSRRPSPSLSILPPSIMCSGCARGSAQSSCGARLMMQAMFTLSVSGNFKVMPPHQMSTAGIFEGNVHDRSPTDTDPTPHRCPASPARDPF</sequence>
<evidence type="ECO:0000256" key="1">
    <source>
        <dbReference type="SAM" id="MobiDB-lite"/>
    </source>
</evidence>